<sequence>MNIDALKLEIIAKIIATNDVELLNKIQEMISFYQTNTMVNEPPSTYQKTTNQKVRVFNEREQKRIDKALDQHKNGECISDEEADKEIQKWLED</sequence>
<dbReference type="EMBL" id="CP096205">
    <property type="protein sequence ID" value="UPQ78411.1"/>
    <property type="molecule type" value="Genomic_DNA"/>
</dbReference>
<gene>
    <name evidence="1" type="ORF">M0M57_12370</name>
</gene>
<organism evidence="1 2">
    <name type="scientific">Flavobacterium azooxidireducens</name>
    <dbReference type="NCBI Taxonomy" id="1871076"/>
    <lineage>
        <taxon>Bacteria</taxon>
        <taxon>Pseudomonadati</taxon>
        <taxon>Bacteroidota</taxon>
        <taxon>Flavobacteriia</taxon>
        <taxon>Flavobacteriales</taxon>
        <taxon>Flavobacteriaceae</taxon>
        <taxon>Flavobacterium</taxon>
    </lineage>
</organism>
<protein>
    <submittedName>
        <fullName evidence="1">Uncharacterized protein</fullName>
    </submittedName>
</protein>
<accession>A0ABY4KC98</accession>
<evidence type="ECO:0000313" key="1">
    <source>
        <dbReference type="EMBL" id="UPQ78411.1"/>
    </source>
</evidence>
<dbReference type="Proteomes" id="UP000830583">
    <property type="component" value="Chromosome"/>
</dbReference>
<name>A0ABY4KC98_9FLAO</name>
<proteinExistence type="predicted"/>
<reference evidence="1" key="1">
    <citation type="submission" date="2022-04" db="EMBL/GenBank/DDBJ databases">
        <title>Consumption of N2O by Flavobacterium azooxidireducens sp. nov. isolated from Decomposing Leaf Litter of Phragmites australis (Cav.).</title>
        <authorList>
            <person name="Behrendt U."/>
            <person name="Spanner T."/>
            <person name="Augustin J."/>
            <person name="Horn M.A."/>
            <person name="Kolb S."/>
            <person name="Ulrich A."/>
        </authorList>
    </citation>
    <scope>NUCLEOTIDE SEQUENCE</scope>
    <source>
        <strain evidence="1">IGB 4-14</strain>
    </source>
</reference>
<keyword evidence="2" id="KW-1185">Reference proteome</keyword>
<dbReference type="RefSeq" id="WP_248433337.1">
    <property type="nucleotide sequence ID" value="NZ_CP096205.1"/>
</dbReference>
<evidence type="ECO:0000313" key="2">
    <source>
        <dbReference type="Proteomes" id="UP000830583"/>
    </source>
</evidence>